<protein>
    <submittedName>
        <fullName evidence="14">Transporter substrate-binding domain-containing protein</fullName>
    </submittedName>
</protein>
<keyword evidence="8" id="KW-0675">Receptor</keyword>
<evidence type="ECO:0000256" key="8">
    <source>
        <dbReference type="ARBA" id="ARBA00023170"/>
    </source>
</evidence>
<evidence type="ECO:0000256" key="10">
    <source>
        <dbReference type="ARBA" id="ARBA00023303"/>
    </source>
</evidence>
<dbReference type="SMART" id="SM00062">
    <property type="entry name" value="PBPb"/>
    <property type="match status" value="1"/>
</dbReference>
<evidence type="ECO:0000256" key="5">
    <source>
        <dbReference type="ARBA" id="ARBA00022989"/>
    </source>
</evidence>
<keyword evidence="5 11" id="KW-1133">Transmembrane helix</keyword>
<evidence type="ECO:0000256" key="11">
    <source>
        <dbReference type="SAM" id="Phobius"/>
    </source>
</evidence>
<organism evidence="14 15">
    <name type="scientific">Gilvimarinus japonicus</name>
    <dbReference type="NCBI Taxonomy" id="1796469"/>
    <lineage>
        <taxon>Bacteria</taxon>
        <taxon>Pseudomonadati</taxon>
        <taxon>Pseudomonadota</taxon>
        <taxon>Gammaproteobacteria</taxon>
        <taxon>Cellvibrionales</taxon>
        <taxon>Cellvibrionaceae</taxon>
        <taxon>Gilvimarinus</taxon>
    </lineage>
</organism>
<dbReference type="InterPro" id="IPR015683">
    <property type="entry name" value="Ionotropic_Glu_rcpt"/>
</dbReference>
<evidence type="ECO:0000259" key="13">
    <source>
        <dbReference type="SMART" id="SM00079"/>
    </source>
</evidence>
<keyword evidence="4 11" id="KW-0812">Transmembrane</keyword>
<evidence type="ECO:0000313" key="15">
    <source>
        <dbReference type="Proteomes" id="UP001595548"/>
    </source>
</evidence>
<accession>A0ABV7HTH9</accession>
<dbReference type="InterPro" id="IPR001508">
    <property type="entry name" value="Iono_Glu_rcpt_met"/>
</dbReference>
<dbReference type="InterPro" id="IPR001638">
    <property type="entry name" value="Solute-binding_3/MltF_N"/>
</dbReference>
<evidence type="ECO:0000256" key="3">
    <source>
        <dbReference type="ARBA" id="ARBA00022475"/>
    </source>
</evidence>
<feature type="transmembrane region" description="Helical" evidence="11">
    <location>
        <begin position="228"/>
        <end position="252"/>
    </location>
</feature>
<feature type="transmembrane region" description="Helical" evidence="11">
    <location>
        <begin position="195"/>
        <end position="216"/>
    </location>
</feature>
<dbReference type="Pfam" id="PF00497">
    <property type="entry name" value="SBP_bac_3"/>
    <property type="match status" value="1"/>
</dbReference>
<keyword evidence="6" id="KW-0406">Ion transport</keyword>
<keyword evidence="3" id="KW-1003">Cell membrane</keyword>
<name>A0ABV7HTH9_9GAMM</name>
<dbReference type="SUPFAM" id="SSF81324">
    <property type="entry name" value="Voltage-gated potassium channels"/>
    <property type="match status" value="1"/>
</dbReference>
<evidence type="ECO:0000259" key="12">
    <source>
        <dbReference type="SMART" id="SM00062"/>
    </source>
</evidence>
<evidence type="ECO:0000256" key="6">
    <source>
        <dbReference type="ARBA" id="ARBA00023065"/>
    </source>
</evidence>
<evidence type="ECO:0000313" key="14">
    <source>
        <dbReference type="EMBL" id="MFC3155845.1"/>
    </source>
</evidence>
<keyword evidence="2" id="KW-0813">Transport</keyword>
<reference evidence="15" key="1">
    <citation type="journal article" date="2019" name="Int. J. Syst. Evol. Microbiol.">
        <title>The Global Catalogue of Microorganisms (GCM) 10K type strain sequencing project: providing services to taxonomists for standard genome sequencing and annotation.</title>
        <authorList>
            <consortium name="The Broad Institute Genomics Platform"/>
            <consortium name="The Broad Institute Genome Sequencing Center for Infectious Disease"/>
            <person name="Wu L."/>
            <person name="Ma J."/>
        </authorList>
    </citation>
    <scope>NUCLEOTIDE SEQUENCE [LARGE SCALE GENOMIC DNA]</scope>
    <source>
        <strain evidence="15">KCTC 52141</strain>
    </source>
</reference>
<evidence type="ECO:0000256" key="9">
    <source>
        <dbReference type="ARBA" id="ARBA00023180"/>
    </source>
</evidence>
<proteinExistence type="predicted"/>
<dbReference type="InterPro" id="IPR001320">
    <property type="entry name" value="Iontro_rcpt_C"/>
</dbReference>
<dbReference type="SUPFAM" id="SSF53850">
    <property type="entry name" value="Periplasmic binding protein-like II"/>
    <property type="match status" value="1"/>
</dbReference>
<keyword evidence="9" id="KW-0325">Glycoprotein</keyword>
<comment type="subcellular location">
    <subcellularLocation>
        <location evidence="1">Cell membrane</location>
        <topology evidence="1">Multi-pass membrane protein</topology>
    </subcellularLocation>
</comment>
<feature type="transmembrane region" description="Helical" evidence="11">
    <location>
        <begin position="162"/>
        <end position="183"/>
    </location>
</feature>
<feature type="domain" description="Solute-binding protein family 3/N-terminal" evidence="12">
    <location>
        <begin position="53"/>
        <end position="381"/>
    </location>
</feature>
<dbReference type="SMART" id="SM00079">
    <property type="entry name" value="PBPe"/>
    <property type="match status" value="1"/>
</dbReference>
<gene>
    <name evidence="14" type="ORF">ACFOEB_11590</name>
</gene>
<evidence type="ECO:0000256" key="1">
    <source>
        <dbReference type="ARBA" id="ARBA00004651"/>
    </source>
</evidence>
<feature type="domain" description="Ionotropic glutamate receptor C-terminal" evidence="13">
    <location>
        <begin position="53"/>
        <end position="372"/>
    </location>
</feature>
<dbReference type="Gene3D" id="1.20.5.110">
    <property type="match status" value="1"/>
</dbReference>
<dbReference type="PRINTS" id="PR00177">
    <property type="entry name" value="NMDARECEPTOR"/>
</dbReference>
<dbReference type="Gene3D" id="1.10.287.70">
    <property type="match status" value="1"/>
</dbReference>
<evidence type="ECO:0000256" key="4">
    <source>
        <dbReference type="ARBA" id="ARBA00022692"/>
    </source>
</evidence>
<dbReference type="Gene3D" id="3.40.190.10">
    <property type="entry name" value="Periplasmic binding protein-like II"/>
    <property type="match status" value="2"/>
</dbReference>
<keyword evidence="7 11" id="KW-0472">Membrane</keyword>
<evidence type="ECO:0000256" key="2">
    <source>
        <dbReference type="ARBA" id="ARBA00022448"/>
    </source>
</evidence>
<dbReference type="Pfam" id="PF00060">
    <property type="entry name" value="Lig_chan"/>
    <property type="match status" value="1"/>
</dbReference>
<keyword evidence="10" id="KW-0407">Ion channel</keyword>
<dbReference type="Proteomes" id="UP001595548">
    <property type="component" value="Unassembled WGS sequence"/>
</dbReference>
<sequence>MALWSDYLKARVNCANVKISDTFEGKPVRIYILALVACLAAPQLGMAQSSDQVLTVGVKVAPPFVIKQPDGSYAGLSINLWQRTAEKLGRDYRFQETDLNGLLAGLQDGGLDVSVAATTVTAERESLVDFTHPFHTTGLTIAVRSQSSGLWSTIKRFMSWEFFAACGALVGLLLLVGFLLWLAERHKNKEMFGGTKAQGIGASFWWAAVTMTTVGYGDKAPTTLAGRLIGLVWMFTAIIIISSFTAAIATSLTVGQLSSSVRSVADLSSVRVATVSGSASATSLRERGIGFHATQSLDDALDKLENDQVDAVVYDQPIVKYHIIRDYPGDLRVLPNTFERQDYAIALPEGSTLREPINHALLEIIASDSWRTTLSKYLGEP</sequence>
<keyword evidence="15" id="KW-1185">Reference proteome</keyword>
<evidence type="ECO:0000256" key="7">
    <source>
        <dbReference type="ARBA" id="ARBA00023136"/>
    </source>
</evidence>
<dbReference type="EMBL" id="JBHRTL010000007">
    <property type="protein sequence ID" value="MFC3155845.1"/>
    <property type="molecule type" value="Genomic_DNA"/>
</dbReference>
<comment type="caution">
    <text evidence="14">The sequence shown here is derived from an EMBL/GenBank/DDBJ whole genome shotgun (WGS) entry which is preliminary data.</text>
</comment>
<dbReference type="RefSeq" id="WP_382416798.1">
    <property type="nucleotide sequence ID" value="NZ_AP031500.1"/>
</dbReference>
<dbReference type="PANTHER" id="PTHR18966">
    <property type="entry name" value="IONOTROPIC GLUTAMATE RECEPTOR"/>
    <property type="match status" value="1"/>
</dbReference>